<evidence type="ECO:0000313" key="1">
    <source>
        <dbReference type="Proteomes" id="UP000818029"/>
    </source>
</evidence>
<dbReference type="Gene3D" id="2.40.70.10">
    <property type="entry name" value="Acid Proteases"/>
    <property type="match status" value="1"/>
</dbReference>
<proteinExistence type="predicted"/>
<protein>
    <recommendedName>
        <fullName evidence="3">Gag-asp_proteas domain-containing protein</fullName>
    </recommendedName>
</protein>
<dbReference type="GeneID" id="121211396"/>
<dbReference type="InterPro" id="IPR021109">
    <property type="entry name" value="Peptidase_aspartic_dom_sf"/>
</dbReference>
<sequence length="187" mass="20806">MKDLLSKKKKLADIETIALTEGCSAILTNKLPPKLKDLESFTIPCSIGNQYLGKALCNLGTSINLMPLSTFRKLGIGHVKSTMVTLQLTDRSLAQPGRQIKDVLVCMDKFIFLADFIILDYVTDKEDGIFADQEDIVVEKEVHATEAEVVAEEEEVAENEKKKEKEDFVEKVVTAPESMGENIDNLE</sequence>
<name>A0ABM2ZBQ6_GOSHI</name>
<dbReference type="RefSeq" id="XP_040940091.1">
    <property type="nucleotide sequence ID" value="XM_041084157.1"/>
</dbReference>
<accession>A0ABM2ZBQ6</accession>
<dbReference type="CDD" id="cd00303">
    <property type="entry name" value="retropepsin_like"/>
    <property type="match status" value="1"/>
</dbReference>
<dbReference type="PANTHER" id="PTHR33067">
    <property type="entry name" value="RNA-DIRECTED DNA POLYMERASE-RELATED"/>
    <property type="match status" value="1"/>
</dbReference>
<dbReference type="Proteomes" id="UP000818029">
    <property type="component" value="Chromosome A12"/>
</dbReference>
<reference evidence="2" key="2">
    <citation type="submission" date="2025-08" db="UniProtKB">
        <authorList>
            <consortium name="RefSeq"/>
        </authorList>
    </citation>
    <scope>IDENTIFICATION</scope>
</reference>
<evidence type="ECO:0000313" key="2">
    <source>
        <dbReference type="RefSeq" id="XP_040940091.1"/>
    </source>
</evidence>
<gene>
    <name evidence="2" type="primary">LOC121211396</name>
</gene>
<reference evidence="1" key="1">
    <citation type="journal article" date="2020" name="Nat. Genet.">
        <title>Genomic diversifications of five Gossypium allopolyploid species and their impact on cotton improvement.</title>
        <authorList>
            <person name="Chen Z.J."/>
            <person name="Sreedasyam A."/>
            <person name="Ando A."/>
            <person name="Song Q."/>
            <person name="De Santiago L.M."/>
            <person name="Hulse-Kemp A.M."/>
            <person name="Ding M."/>
            <person name="Ye W."/>
            <person name="Kirkbride R.C."/>
            <person name="Jenkins J."/>
            <person name="Plott C."/>
            <person name="Lovell J."/>
            <person name="Lin Y.M."/>
            <person name="Vaughn R."/>
            <person name="Liu B."/>
            <person name="Simpson S."/>
            <person name="Scheffler B.E."/>
            <person name="Wen L."/>
            <person name="Saski C.A."/>
            <person name="Grover C.E."/>
            <person name="Hu G."/>
            <person name="Conover J.L."/>
            <person name="Carlson J.W."/>
            <person name="Shu S."/>
            <person name="Boston L.B."/>
            <person name="Williams M."/>
            <person name="Peterson D.G."/>
            <person name="McGee K."/>
            <person name="Jones D.C."/>
            <person name="Wendel J.F."/>
            <person name="Stelly D.M."/>
            <person name="Grimwood J."/>
            <person name="Schmutz J."/>
        </authorList>
    </citation>
    <scope>NUCLEOTIDE SEQUENCE [LARGE SCALE GENOMIC DNA]</scope>
    <source>
        <strain evidence="1">cv. TM-1</strain>
    </source>
</reference>
<evidence type="ECO:0008006" key="3">
    <source>
        <dbReference type="Google" id="ProtNLM"/>
    </source>
</evidence>
<organism evidence="1 2">
    <name type="scientific">Gossypium hirsutum</name>
    <name type="common">Upland cotton</name>
    <name type="synonym">Gossypium mexicanum</name>
    <dbReference type="NCBI Taxonomy" id="3635"/>
    <lineage>
        <taxon>Eukaryota</taxon>
        <taxon>Viridiplantae</taxon>
        <taxon>Streptophyta</taxon>
        <taxon>Embryophyta</taxon>
        <taxon>Tracheophyta</taxon>
        <taxon>Spermatophyta</taxon>
        <taxon>Magnoliopsida</taxon>
        <taxon>eudicotyledons</taxon>
        <taxon>Gunneridae</taxon>
        <taxon>Pentapetalae</taxon>
        <taxon>rosids</taxon>
        <taxon>malvids</taxon>
        <taxon>Malvales</taxon>
        <taxon>Malvaceae</taxon>
        <taxon>Malvoideae</taxon>
        <taxon>Gossypium</taxon>
    </lineage>
</organism>
<keyword evidence="1" id="KW-1185">Reference proteome</keyword>
<dbReference type="PANTHER" id="PTHR33067:SF39">
    <property type="entry name" value="TRANSCRIPTION FACTOR INTERACTOR AND REGULATOR CCHC(ZN) FAMILY"/>
    <property type="match status" value="1"/>
</dbReference>